<proteinExistence type="predicted"/>
<keyword evidence="2" id="KW-1185">Reference proteome</keyword>
<sequence length="93" mass="10728">GHLYKRKVADNKYKANLLTHLAAILSIKLEPCSVKPPSSFLYFKTALKLKHINIAKFKDYYYKFDNKTSSKISKALGRKIWQSHSKIKKGLKS</sequence>
<gene>
    <name evidence="1" type="ORF">DERYTH_LOCUS17625</name>
</gene>
<evidence type="ECO:0000313" key="2">
    <source>
        <dbReference type="Proteomes" id="UP000789405"/>
    </source>
</evidence>
<evidence type="ECO:0000313" key="1">
    <source>
        <dbReference type="EMBL" id="CAG8758948.1"/>
    </source>
</evidence>
<dbReference type="OrthoDB" id="2368279at2759"/>
<accession>A0A9N9NPW7</accession>
<feature type="non-terminal residue" evidence="1">
    <location>
        <position position="93"/>
    </location>
</feature>
<reference evidence="1" key="1">
    <citation type="submission" date="2021-06" db="EMBL/GenBank/DDBJ databases">
        <authorList>
            <person name="Kallberg Y."/>
            <person name="Tangrot J."/>
            <person name="Rosling A."/>
        </authorList>
    </citation>
    <scope>NUCLEOTIDE SEQUENCE</scope>
    <source>
        <strain evidence="1">MA453B</strain>
    </source>
</reference>
<dbReference type="EMBL" id="CAJVPY010016819">
    <property type="protein sequence ID" value="CAG8758948.1"/>
    <property type="molecule type" value="Genomic_DNA"/>
</dbReference>
<organism evidence="1 2">
    <name type="scientific">Dentiscutata erythropus</name>
    <dbReference type="NCBI Taxonomy" id="1348616"/>
    <lineage>
        <taxon>Eukaryota</taxon>
        <taxon>Fungi</taxon>
        <taxon>Fungi incertae sedis</taxon>
        <taxon>Mucoromycota</taxon>
        <taxon>Glomeromycotina</taxon>
        <taxon>Glomeromycetes</taxon>
        <taxon>Diversisporales</taxon>
        <taxon>Gigasporaceae</taxon>
        <taxon>Dentiscutata</taxon>
    </lineage>
</organism>
<dbReference type="Proteomes" id="UP000789405">
    <property type="component" value="Unassembled WGS sequence"/>
</dbReference>
<protein>
    <submittedName>
        <fullName evidence="1">21310_t:CDS:1</fullName>
    </submittedName>
</protein>
<comment type="caution">
    <text evidence="1">The sequence shown here is derived from an EMBL/GenBank/DDBJ whole genome shotgun (WGS) entry which is preliminary data.</text>
</comment>
<dbReference type="AlphaFoldDB" id="A0A9N9NPW7"/>
<name>A0A9N9NPW7_9GLOM</name>